<feature type="signal peptide" evidence="6">
    <location>
        <begin position="1"/>
        <end position="26"/>
    </location>
</feature>
<feature type="transmembrane region" description="Helical" evidence="5">
    <location>
        <begin position="493"/>
        <end position="513"/>
    </location>
</feature>
<gene>
    <name evidence="7" type="ORF">ODALV1_LOCUS13856</name>
</gene>
<evidence type="ECO:0000256" key="2">
    <source>
        <dbReference type="ARBA" id="ARBA00022676"/>
    </source>
</evidence>
<dbReference type="InterPro" id="IPR050271">
    <property type="entry name" value="UDP-glycosyltransferase"/>
</dbReference>
<dbReference type="Proteomes" id="UP001642540">
    <property type="component" value="Unassembled WGS sequence"/>
</dbReference>
<evidence type="ECO:0000256" key="6">
    <source>
        <dbReference type="SAM" id="SignalP"/>
    </source>
</evidence>
<dbReference type="InterPro" id="IPR002213">
    <property type="entry name" value="UDP_glucos_trans"/>
</dbReference>
<dbReference type="Gene3D" id="3.40.50.2000">
    <property type="entry name" value="Glycogen Phosphorylase B"/>
    <property type="match status" value="2"/>
</dbReference>
<keyword evidence="3 4" id="KW-0808">Transferase</keyword>
<keyword evidence="5" id="KW-1133">Transmembrane helix</keyword>
<keyword evidence="5" id="KW-0812">Transmembrane</keyword>
<accession>A0ABP1QWH0</accession>
<dbReference type="PANTHER" id="PTHR48043:SF27">
    <property type="entry name" value="UDP-GLUCURONOSYLTRANSFERASE"/>
    <property type="match status" value="1"/>
</dbReference>
<evidence type="ECO:0000313" key="8">
    <source>
        <dbReference type="Proteomes" id="UP001642540"/>
    </source>
</evidence>
<evidence type="ECO:0000256" key="5">
    <source>
        <dbReference type="SAM" id="Phobius"/>
    </source>
</evidence>
<sequence length="540" mass="61908">MGRTTVSLCCIFLCFVLTQTVPQVESANIAFFFGISSYSHRIPAWPLVTGLAERGHNVTFISPFPAKKPHPKVHDLVPKALAEWVLEWEDLEDVFTERKDGNLAKGWLTLPEFGIEMCKKIYSDDEFVNWVKTSKYDLIFIDALFNDCGYGMAHKFGAKVIQFATSTAFSYYPQSFGNPDETSWIPDMTTPFDPTEVTFKQRLINALIPVASDLYRRWMYFPKLEEITREKLGITDLPKFEEIERNTSLVFINTHYGEEFARSLPPNMVPIGGIAYAEKRTPLPKELETFLNKGNGFIYVSFGTYADFQRMDVPTQQALIGAMRSFPDLQFVWKVGNDSLVNEFPKRNVYISSWMPQQDILAHPKIKAFITHSGLIGIQESIYNAVPLISFPIFAEQDYNAERIHRNEYGIRLEITTVTQPELEAAITKVVNDPKYRENMKKVSRIFTDRPQKPLDTALWWTNFVLTHSREDLEALRPLGVGQSWWVRRQLDVWMVVLGTLAISITVTLYILLKILKCLCCASATNKSTENRADKKKKVQ</sequence>
<evidence type="ECO:0000313" key="7">
    <source>
        <dbReference type="EMBL" id="CAL8109967.1"/>
    </source>
</evidence>
<evidence type="ECO:0000256" key="4">
    <source>
        <dbReference type="RuleBase" id="RU003718"/>
    </source>
</evidence>
<dbReference type="PANTHER" id="PTHR48043">
    <property type="entry name" value="EG:EG0003.4 PROTEIN-RELATED"/>
    <property type="match status" value="1"/>
</dbReference>
<evidence type="ECO:0000256" key="1">
    <source>
        <dbReference type="ARBA" id="ARBA00009995"/>
    </source>
</evidence>
<organism evidence="7 8">
    <name type="scientific">Orchesella dallaii</name>
    <dbReference type="NCBI Taxonomy" id="48710"/>
    <lineage>
        <taxon>Eukaryota</taxon>
        <taxon>Metazoa</taxon>
        <taxon>Ecdysozoa</taxon>
        <taxon>Arthropoda</taxon>
        <taxon>Hexapoda</taxon>
        <taxon>Collembola</taxon>
        <taxon>Entomobryomorpha</taxon>
        <taxon>Entomobryoidea</taxon>
        <taxon>Orchesellidae</taxon>
        <taxon>Orchesellinae</taxon>
        <taxon>Orchesella</taxon>
    </lineage>
</organism>
<evidence type="ECO:0008006" key="9">
    <source>
        <dbReference type="Google" id="ProtNLM"/>
    </source>
</evidence>
<dbReference type="Pfam" id="PF00201">
    <property type="entry name" value="UDPGT"/>
    <property type="match status" value="1"/>
</dbReference>
<dbReference type="CDD" id="cd03784">
    <property type="entry name" value="GT1_Gtf-like"/>
    <property type="match status" value="1"/>
</dbReference>
<name>A0ABP1QWH0_9HEXA</name>
<dbReference type="SUPFAM" id="SSF53756">
    <property type="entry name" value="UDP-Glycosyltransferase/glycogen phosphorylase"/>
    <property type="match status" value="1"/>
</dbReference>
<proteinExistence type="inferred from homology"/>
<feature type="chain" id="PRO_5046730601" description="UDP-glucuronosyltransferase" evidence="6">
    <location>
        <begin position="27"/>
        <end position="540"/>
    </location>
</feature>
<protein>
    <recommendedName>
        <fullName evidence="9">UDP-glucuronosyltransferase</fullName>
    </recommendedName>
</protein>
<reference evidence="7 8" key="1">
    <citation type="submission" date="2024-08" db="EMBL/GenBank/DDBJ databases">
        <authorList>
            <person name="Cucini C."/>
            <person name="Frati F."/>
        </authorList>
    </citation>
    <scope>NUCLEOTIDE SEQUENCE [LARGE SCALE GENOMIC DNA]</scope>
</reference>
<evidence type="ECO:0000256" key="3">
    <source>
        <dbReference type="ARBA" id="ARBA00022679"/>
    </source>
</evidence>
<dbReference type="PROSITE" id="PS00375">
    <property type="entry name" value="UDPGT"/>
    <property type="match status" value="1"/>
</dbReference>
<keyword evidence="8" id="KW-1185">Reference proteome</keyword>
<dbReference type="EMBL" id="CAXLJM020000043">
    <property type="protein sequence ID" value="CAL8109967.1"/>
    <property type="molecule type" value="Genomic_DNA"/>
</dbReference>
<dbReference type="InterPro" id="IPR035595">
    <property type="entry name" value="UDP_glycos_trans_CS"/>
</dbReference>
<keyword evidence="5" id="KW-0472">Membrane</keyword>
<comment type="caution">
    <text evidence="7">The sequence shown here is derived from an EMBL/GenBank/DDBJ whole genome shotgun (WGS) entry which is preliminary data.</text>
</comment>
<keyword evidence="6" id="KW-0732">Signal</keyword>
<comment type="similarity">
    <text evidence="1 4">Belongs to the UDP-glycosyltransferase family.</text>
</comment>
<keyword evidence="2 4" id="KW-0328">Glycosyltransferase</keyword>